<dbReference type="GO" id="GO:0016592">
    <property type="term" value="C:mediator complex"/>
    <property type="evidence" value="ECO:0007669"/>
    <property type="project" value="TreeGrafter"/>
</dbReference>
<evidence type="ECO:0000256" key="6">
    <source>
        <dbReference type="ARBA" id="ARBA00023242"/>
    </source>
</evidence>
<comment type="subcellular location">
    <subcellularLocation>
        <location evidence="1">Nucleus</location>
    </subcellularLocation>
</comment>
<dbReference type="AlphaFoldDB" id="A0A0D2X5K6"/>
<evidence type="ECO:0000256" key="7">
    <source>
        <dbReference type="SAM" id="MobiDB-lite"/>
    </source>
</evidence>
<keyword evidence="4" id="KW-0010">Activator</keyword>
<accession>A0A0D2X5K6</accession>
<dbReference type="EMBL" id="KE346376">
    <property type="protein sequence ID" value="KJE97974.1"/>
    <property type="molecule type" value="Genomic_DNA"/>
</dbReference>
<dbReference type="GO" id="GO:0045893">
    <property type="term" value="P:positive regulation of DNA-templated transcription"/>
    <property type="evidence" value="ECO:0007669"/>
    <property type="project" value="TreeGrafter"/>
</dbReference>
<keyword evidence="5" id="KW-0804">Transcription</keyword>
<dbReference type="Gene3D" id="2.130.10.10">
    <property type="entry name" value="YVTN repeat-like/Quinoprotein amine dehydrogenase"/>
    <property type="match status" value="1"/>
</dbReference>
<dbReference type="InParanoid" id="A0A0D2X5K6"/>
<evidence type="ECO:0000256" key="2">
    <source>
        <dbReference type="ARBA" id="ARBA00006543"/>
    </source>
</evidence>
<dbReference type="InterPro" id="IPR015943">
    <property type="entry name" value="WD40/YVTN_repeat-like_dom_sf"/>
</dbReference>
<evidence type="ECO:0000313" key="9">
    <source>
        <dbReference type="Proteomes" id="UP000008743"/>
    </source>
</evidence>
<evidence type="ECO:0000313" key="8">
    <source>
        <dbReference type="EMBL" id="KJE97974.1"/>
    </source>
</evidence>
<dbReference type="STRING" id="595528.A0A0D2X5K6"/>
<dbReference type="PhylomeDB" id="A0A0D2X5K6"/>
<name>A0A0D2X5K6_CAPO3</name>
<feature type="compositionally biased region" description="Polar residues" evidence="7">
    <location>
        <begin position="170"/>
        <end position="204"/>
    </location>
</feature>
<organism evidence="8 9">
    <name type="scientific">Capsaspora owczarzaki (strain ATCC 30864)</name>
    <dbReference type="NCBI Taxonomy" id="595528"/>
    <lineage>
        <taxon>Eukaryota</taxon>
        <taxon>Filasterea</taxon>
        <taxon>Capsaspora</taxon>
    </lineage>
</organism>
<sequence length="406" mass="43816">MVVFYHNKLQHPSIEIQTQNLYIETTENAHALFIIQSLFCWCLLQASLETCLYCSQMRDETIVYDVAWSALQPQLLHASLQPVHSISTPTTGSSGSAGSRRPDARQLRQELTAQPAYQCIDWSARNLIAFATCSRVLPLATTLQSVAGTGAGASLPTGSAGVAGGPPASMNTVTAGPSSAANQANPNPTQSTSSAAGTAPSVQEASGEMRLHTIHIMDPNTPWAMCSLAQEHHTRPIKTLKWSGSGFQLISIDDGGTLCLWRMRSHLANEWYCEHTQSYGTDESVVAAVWLENGLVHKPPTVVDDMSDASLARSYSEKFSHSFSTVPLGAPSTSWLLLTSSGKVPCCSSLLPSFSLCIPMQMLTFSPPPTFRSLDEPTAFAAIPNITHQLVQFQHEHCAFATAILL</sequence>
<proteinExistence type="inferred from homology"/>
<feature type="region of interest" description="Disordered" evidence="7">
    <location>
        <begin position="86"/>
        <end position="107"/>
    </location>
</feature>
<evidence type="ECO:0008006" key="10">
    <source>
        <dbReference type="Google" id="ProtNLM"/>
    </source>
</evidence>
<feature type="region of interest" description="Disordered" evidence="7">
    <location>
        <begin position="158"/>
        <end position="204"/>
    </location>
</feature>
<dbReference type="SUPFAM" id="SSF50978">
    <property type="entry name" value="WD40 repeat-like"/>
    <property type="match status" value="1"/>
</dbReference>
<keyword evidence="3" id="KW-0805">Transcription regulation</keyword>
<evidence type="ECO:0000256" key="4">
    <source>
        <dbReference type="ARBA" id="ARBA00023159"/>
    </source>
</evidence>
<keyword evidence="6" id="KW-0539">Nucleus</keyword>
<dbReference type="InterPro" id="IPR036322">
    <property type="entry name" value="WD40_repeat_dom_sf"/>
</dbReference>
<reference evidence="9" key="1">
    <citation type="submission" date="2011-02" db="EMBL/GenBank/DDBJ databases">
        <title>The Genome Sequence of Capsaspora owczarzaki ATCC 30864.</title>
        <authorList>
            <person name="Russ C."/>
            <person name="Cuomo C."/>
            <person name="Burger G."/>
            <person name="Gray M.W."/>
            <person name="Holland P.W.H."/>
            <person name="King N."/>
            <person name="Lang F.B.F."/>
            <person name="Roger A.J."/>
            <person name="Ruiz-Trillo I."/>
            <person name="Young S.K."/>
            <person name="Zeng Q."/>
            <person name="Gargeya S."/>
            <person name="Alvarado L."/>
            <person name="Berlin A."/>
            <person name="Chapman S.B."/>
            <person name="Chen Z."/>
            <person name="Freedman E."/>
            <person name="Gellesch M."/>
            <person name="Goldberg J."/>
            <person name="Griggs A."/>
            <person name="Gujja S."/>
            <person name="Heilman E."/>
            <person name="Heiman D."/>
            <person name="Howarth C."/>
            <person name="Mehta T."/>
            <person name="Neiman D."/>
            <person name="Pearson M."/>
            <person name="Roberts A."/>
            <person name="Saif S."/>
            <person name="Shea T."/>
            <person name="Shenoy N."/>
            <person name="Sisk P."/>
            <person name="Stolte C."/>
            <person name="Sykes S."/>
            <person name="White J."/>
            <person name="Yandava C."/>
            <person name="Haas B."/>
            <person name="Nusbaum C."/>
            <person name="Birren B."/>
        </authorList>
    </citation>
    <scope>NUCLEOTIDE SEQUENCE</scope>
    <source>
        <strain evidence="9">ATCC 30864</strain>
    </source>
</reference>
<dbReference type="OrthoDB" id="10018574at2759"/>
<dbReference type="PANTHER" id="PTHR13224:SF6">
    <property type="entry name" value="MEDIATOR OF RNA POLYMERASE II TRANSCRIPTION SUBUNIT 16"/>
    <property type="match status" value="1"/>
</dbReference>
<evidence type="ECO:0000256" key="5">
    <source>
        <dbReference type="ARBA" id="ARBA00023163"/>
    </source>
</evidence>
<protein>
    <recommendedName>
        <fullName evidence="10">Mediator complex subunit 16</fullName>
    </recommendedName>
</protein>
<feature type="compositionally biased region" description="Low complexity" evidence="7">
    <location>
        <begin position="86"/>
        <end position="99"/>
    </location>
</feature>
<comment type="similarity">
    <text evidence="2">Belongs to the Mediator complex subunit 16 family.</text>
</comment>
<keyword evidence="9" id="KW-1185">Reference proteome</keyword>
<evidence type="ECO:0000256" key="3">
    <source>
        <dbReference type="ARBA" id="ARBA00023015"/>
    </source>
</evidence>
<dbReference type="InterPro" id="IPR048338">
    <property type="entry name" value="Mediator_Med16"/>
</dbReference>
<gene>
    <name evidence="8" type="ORF">CAOG_010173</name>
</gene>
<dbReference type="Proteomes" id="UP000008743">
    <property type="component" value="Unassembled WGS sequence"/>
</dbReference>
<evidence type="ECO:0000256" key="1">
    <source>
        <dbReference type="ARBA" id="ARBA00004123"/>
    </source>
</evidence>
<dbReference type="PANTHER" id="PTHR13224">
    <property type="entry name" value="THYROID HORMONE RECEPTOR-ASSOCIATED PROTEIN-RELATED"/>
    <property type="match status" value="1"/>
</dbReference>